<evidence type="ECO:0000313" key="2">
    <source>
        <dbReference type="Proteomes" id="UP000608071"/>
    </source>
</evidence>
<protein>
    <submittedName>
        <fullName evidence="1">Uncharacterized protein</fullName>
    </submittedName>
</protein>
<name>A0ABR8SWS8_9BACL</name>
<keyword evidence="2" id="KW-1185">Reference proteome</keyword>
<dbReference type="RefSeq" id="WP_191799172.1">
    <property type="nucleotide sequence ID" value="NZ_JACSQL010000002.1"/>
</dbReference>
<evidence type="ECO:0000313" key="1">
    <source>
        <dbReference type="EMBL" id="MBD7967958.1"/>
    </source>
</evidence>
<proteinExistence type="predicted"/>
<comment type="caution">
    <text evidence="1">The sequence shown here is derived from an EMBL/GenBank/DDBJ whole genome shotgun (WGS) entry which is preliminary data.</text>
</comment>
<organism evidence="1 2">
    <name type="scientific">Paenibacillus gallinarum</name>
    <dbReference type="NCBI Taxonomy" id="2762232"/>
    <lineage>
        <taxon>Bacteria</taxon>
        <taxon>Bacillati</taxon>
        <taxon>Bacillota</taxon>
        <taxon>Bacilli</taxon>
        <taxon>Bacillales</taxon>
        <taxon>Paenibacillaceae</taxon>
        <taxon>Paenibacillus</taxon>
    </lineage>
</organism>
<dbReference type="Proteomes" id="UP000608071">
    <property type="component" value="Unassembled WGS sequence"/>
</dbReference>
<dbReference type="EMBL" id="JACSQL010000002">
    <property type="protein sequence ID" value="MBD7967958.1"/>
    <property type="molecule type" value="Genomic_DNA"/>
</dbReference>
<sequence length="92" mass="10952">MLWLAIIGIVALFFIWLTYKRFRIGKAEKTSNVVYLDHYRKMNQNKTMKKVQKCEKCNKYKRLHFYASPSGKITGLCKECEVNNKSNQMLRI</sequence>
<accession>A0ABR8SWS8</accession>
<reference evidence="1 2" key="1">
    <citation type="submission" date="2020-08" db="EMBL/GenBank/DDBJ databases">
        <title>A Genomic Blueprint of the Chicken Gut Microbiome.</title>
        <authorList>
            <person name="Gilroy R."/>
            <person name="Ravi A."/>
            <person name="Getino M."/>
            <person name="Pursley I."/>
            <person name="Horton D.L."/>
            <person name="Alikhan N.-F."/>
            <person name="Baker D."/>
            <person name="Gharbi K."/>
            <person name="Hall N."/>
            <person name="Watson M."/>
            <person name="Adriaenssens E.M."/>
            <person name="Foster-Nyarko E."/>
            <person name="Jarju S."/>
            <person name="Secka A."/>
            <person name="Antonio M."/>
            <person name="Oren A."/>
            <person name="Chaudhuri R."/>
            <person name="La Ragione R.M."/>
            <person name="Hildebrand F."/>
            <person name="Pallen M.J."/>
        </authorList>
    </citation>
    <scope>NUCLEOTIDE SEQUENCE [LARGE SCALE GENOMIC DNA]</scope>
    <source>
        <strain evidence="1 2">Sa2BVA9</strain>
    </source>
</reference>
<gene>
    <name evidence="1" type="ORF">H9647_07775</name>
</gene>